<feature type="compositionally biased region" description="Basic and acidic residues" evidence="1">
    <location>
        <begin position="364"/>
        <end position="374"/>
    </location>
</feature>
<dbReference type="GO" id="GO:0051225">
    <property type="term" value="P:spindle assembly"/>
    <property type="evidence" value="ECO:0007669"/>
    <property type="project" value="InterPro"/>
</dbReference>
<feature type="compositionally biased region" description="Polar residues" evidence="1">
    <location>
        <begin position="455"/>
        <end position="465"/>
    </location>
</feature>
<dbReference type="EMBL" id="ML978126">
    <property type="protein sequence ID" value="KAF2098746.1"/>
    <property type="molecule type" value="Genomic_DNA"/>
</dbReference>
<evidence type="ECO:0000259" key="2">
    <source>
        <dbReference type="Pfam" id="PF14661"/>
    </source>
</evidence>
<keyword evidence="4" id="KW-1185">Reference proteome</keyword>
<dbReference type="AlphaFoldDB" id="A0A9P4IID9"/>
<dbReference type="InterPro" id="IPR028163">
    <property type="entry name" value="HAUS_6_N"/>
</dbReference>
<evidence type="ECO:0000313" key="4">
    <source>
        <dbReference type="Proteomes" id="UP000799772"/>
    </source>
</evidence>
<dbReference type="Pfam" id="PF14661">
    <property type="entry name" value="HAUS6_N"/>
    <property type="match status" value="1"/>
</dbReference>
<feature type="compositionally biased region" description="Basic and acidic residues" evidence="1">
    <location>
        <begin position="607"/>
        <end position="618"/>
    </location>
</feature>
<name>A0A9P4IID9_9PEZI</name>
<comment type="caution">
    <text evidence="3">The sequence shown here is derived from an EMBL/GenBank/DDBJ whole genome shotgun (WGS) entry which is preliminary data.</text>
</comment>
<evidence type="ECO:0000313" key="3">
    <source>
        <dbReference type="EMBL" id="KAF2098746.1"/>
    </source>
</evidence>
<feature type="region of interest" description="Disordered" evidence="1">
    <location>
        <begin position="396"/>
        <end position="473"/>
    </location>
</feature>
<feature type="region of interest" description="Disordered" evidence="1">
    <location>
        <begin position="364"/>
        <end position="383"/>
    </location>
</feature>
<dbReference type="GO" id="GO:0008017">
    <property type="term" value="F:microtubule binding"/>
    <property type="evidence" value="ECO:0007669"/>
    <property type="project" value="TreeGrafter"/>
</dbReference>
<evidence type="ECO:0000256" key="1">
    <source>
        <dbReference type="SAM" id="MobiDB-lite"/>
    </source>
</evidence>
<dbReference type="Proteomes" id="UP000799772">
    <property type="component" value="Unassembled WGS sequence"/>
</dbReference>
<dbReference type="GO" id="GO:0070652">
    <property type="term" value="C:HAUS complex"/>
    <property type="evidence" value="ECO:0007669"/>
    <property type="project" value="InterPro"/>
</dbReference>
<dbReference type="GO" id="GO:1990498">
    <property type="term" value="C:mitotic spindle microtubule"/>
    <property type="evidence" value="ECO:0007669"/>
    <property type="project" value="TreeGrafter"/>
</dbReference>
<dbReference type="PANTHER" id="PTHR16151:SF2">
    <property type="entry name" value="HAUS AUGMIN-LIKE COMPLEX SUBUNIT 6"/>
    <property type="match status" value="1"/>
</dbReference>
<sequence>MSRTLSATSTNGHINGSKMTYSPPSNVALFLTNLRLLDFDIRPDWPSITNQTFSTRDAGQNQKQQIRCVEWALYRLFEIWDPDETRDKLQPFFPPLEPLQSLNLRAALYRSLNELKKNGLLGREATLRKTMLDDCKGDKFTEVLAVFSTLVVKKRVAPVKHMKQAPVALKTAVTNVPDAIQQRSLLPLAIAHKGSLVALLRRRDALKGRYASFSNSLDAKAQQLEEREQSSRASSLPSPPNSEVGQLQKQLTDSWVGNTNWIDIILHGEDDTGDQVLRQPFEAVWYAASNGRQLETAVTSRGLQADLENRVEQQKKRLAYWHGIHHKVKDRLNTQDSGPTNANVSGISFTQHKGLKIGGEAEYEARGMGHDPPSRTEPNPYSNLLSTMKHRLANVSATTQASTDARHALSPLPAKSPILSRPMQDRRKDSPVSDTRPRRNRELRSFNEPEAVQLSRVSTRTTASPDTKDPPKQLFQELSGYQANARVTTGAQLSPLGRAADNEGENNPQAGQPPHDIEHQKDSPITDASQFKATEEELRAQKIIAAIPNETPLPTQKPAMSLTERTRLSIAHSLPQFEKHDASSVSNTEVSHDHDSHDTPSQPSQELSRRASLLERTRLSMSRLPTGNPPGQKSRKSMAPSTAKRRSLYPVNQFETPRRQPSFTLTEEVEEGSNGSTTPKEILFSGDAEYDSVFKSRPRVALSPVFSPQDVGAGSPYDGAMDSDTSLVSSPLGRVFASTPQRKA</sequence>
<feature type="compositionally biased region" description="Polar residues" evidence="1">
    <location>
        <begin position="619"/>
        <end position="631"/>
    </location>
</feature>
<dbReference type="InterPro" id="IPR026797">
    <property type="entry name" value="HAUS_6"/>
</dbReference>
<feature type="domain" description="HAUS augmin-like complex subunit 6 N-terminal" evidence="2">
    <location>
        <begin position="30"/>
        <end position="233"/>
    </location>
</feature>
<protein>
    <recommendedName>
        <fullName evidence="2">HAUS augmin-like complex subunit 6 N-terminal domain-containing protein</fullName>
    </recommendedName>
</protein>
<feature type="compositionally biased region" description="Basic and acidic residues" evidence="1">
    <location>
        <begin position="423"/>
        <end position="447"/>
    </location>
</feature>
<dbReference type="PANTHER" id="PTHR16151">
    <property type="entry name" value="HAUS AUGMIN-LIKE COMPLEX SUBUNIT 6"/>
    <property type="match status" value="1"/>
</dbReference>
<feature type="region of interest" description="Disordered" evidence="1">
    <location>
        <begin position="496"/>
        <end position="523"/>
    </location>
</feature>
<feature type="compositionally biased region" description="Polar residues" evidence="1">
    <location>
        <begin position="653"/>
        <end position="665"/>
    </location>
</feature>
<accession>A0A9P4IID9</accession>
<proteinExistence type="predicted"/>
<feature type="region of interest" description="Disordered" evidence="1">
    <location>
        <begin position="578"/>
        <end position="682"/>
    </location>
</feature>
<feature type="region of interest" description="Disordered" evidence="1">
    <location>
        <begin position="223"/>
        <end position="248"/>
    </location>
</feature>
<feature type="region of interest" description="Disordered" evidence="1">
    <location>
        <begin position="705"/>
        <end position="744"/>
    </location>
</feature>
<gene>
    <name evidence="3" type="ORF">NA57DRAFT_75984</name>
</gene>
<organism evidence="3 4">
    <name type="scientific">Rhizodiscina lignyota</name>
    <dbReference type="NCBI Taxonomy" id="1504668"/>
    <lineage>
        <taxon>Eukaryota</taxon>
        <taxon>Fungi</taxon>
        <taxon>Dikarya</taxon>
        <taxon>Ascomycota</taxon>
        <taxon>Pezizomycotina</taxon>
        <taxon>Dothideomycetes</taxon>
        <taxon>Pleosporomycetidae</taxon>
        <taxon>Aulographales</taxon>
        <taxon>Rhizodiscinaceae</taxon>
        <taxon>Rhizodiscina</taxon>
    </lineage>
</organism>
<reference evidence="3" key="1">
    <citation type="journal article" date="2020" name="Stud. Mycol.">
        <title>101 Dothideomycetes genomes: a test case for predicting lifestyles and emergence of pathogens.</title>
        <authorList>
            <person name="Haridas S."/>
            <person name="Albert R."/>
            <person name="Binder M."/>
            <person name="Bloem J."/>
            <person name="Labutti K."/>
            <person name="Salamov A."/>
            <person name="Andreopoulos B."/>
            <person name="Baker S."/>
            <person name="Barry K."/>
            <person name="Bills G."/>
            <person name="Bluhm B."/>
            <person name="Cannon C."/>
            <person name="Castanera R."/>
            <person name="Culley D."/>
            <person name="Daum C."/>
            <person name="Ezra D."/>
            <person name="Gonzalez J."/>
            <person name="Henrissat B."/>
            <person name="Kuo A."/>
            <person name="Liang C."/>
            <person name="Lipzen A."/>
            <person name="Lutzoni F."/>
            <person name="Magnuson J."/>
            <person name="Mondo S."/>
            <person name="Nolan M."/>
            <person name="Ohm R."/>
            <person name="Pangilinan J."/>
            <person name="Park H.-J."/>
            <person name="Ramirez L."/>
            <person name="Alfaro M."/>
            <person name="Sun H."/>
            <person name="Tritt A."/>
            <person name="Yoshinaga Y."/>
            <person name="Zwiers L.-H."/>
            <person name="Turgeon B."/>
            <person name="Goodwin S."/>
            <person name="Spatafora J."/>
            <person name="Crous P."/>
            <person name="Grigoriev I."/>
        </authorList>
    </citation>
    <scope>NUCLEOTIDE SEQUENCE</scope>
    <source>
        <strain evidence="3">CBS 133067</strain>
    </source>
</reference>
<dbReference type="OrthoDB" id="5575722at2759"/>
<feature type="compositionally biased region" description="Polar residues" evidence="1">
    <location>
        <begin position="231"/>
        <end position="248"/>
    </location>
</feature>